<evidence type="ECO:0000256" key="1">
    <source>
        <dbReference type="SAM" id="MobiDB-lite"/>
    </source>
</evidence>
<organism evidence="3 4">
    <name type="scientific">Penicillium argentinense</name>
    <dbReference type="NCBI Taxonomy" id="1131581"/>
    <lineage>
        <taxon>Eukaryota</taxon>
        <taxon>Fungi</taxon>
        <taxon>Dikarya</taxon>
        <taxon>Ascomycota</taxon>
        <taxon>Pezizomycotina</taxon>
        <taxon>Eurotiomycetes</taxon>
        <taxon>Eurotiomycetidae</taxon>
        <taxon>Eurotiales</taxon>
        <taxon>Aspergillaceae</taxon>
        <taxon>Penicillium</taxon>
    </lineage>
</organism>
<reference evidence="3" key="1">
    <citation type="submission" date="2022-11" db="EMBL/GenBank/DDBJ databases">
        <authorList>
            <person name="Petersen C."/>
        </authorList>
    </citation>
    <scope>NUCLEOTIDE SEQUENCE</scope>
    <source>
        <strain evidence="3">IBT 30761</strain>
    </source>
</reference>
<gene>
    <name evidence="3" type="ORF">N7532_007115</name>
</gene>
<keyword evidence="3" id="KW-0695">RNA-directed DNA polymerase</keyword>
<accession>A0A9W9FH92</accession>
<feature type="compositionally biased region" description="Low complexity" evidence="1">
    <location>
        <begin position="251"/>
        <end position="262"/>
    </location>
</feature>
<dbReference type="OrthoDB" id="5549573at2759"/>
<dbReference type="SUPFAM" id="SSF56219">
    <property type="entry name" value="DNase I-like"/>
    <property type="match status" value="1"/>
</dbReference>
<dbReference type="GO" id="GO:0003964">
    <property type="term" value="F:RNA-directed DNA polymerase activity"/>
    <property type="evidence" value="ECO:0007669"/>
    <property type="project" value="UniProtKB-KW"/>
</dbReference>
<dbReference type="EMBL" id="JAPQKI010000005">
    <property type="protein sequence ID" value="KAJ5100114.1"/>
    <property type="molecule type" value="Genomic_DNA"/>
</dbReference>
<feature type="compositionally biased region" description="Basic and acidic residues" evidence="1">
    <location>
        <begin position="218"/>
        <end position="227"/>
    </location>
</feature>
<dbReference type="InterPro" id="IPR036691">
    <property type="entry name" value="Endo/exonu/phosph_ase_sf"/>
</dbReference>
<name>A0A9W9FH92_9EURO</name>
<dbReference type="Proteomes" id="UP001149074">
    <property type="component" value="Unassembled WGS sequence"/>
</dbReference>
<feature type="region of interest" description="Disordered" evidence="1">
    <location>
        <begin position="204"/>
        <end position="281"/>
    </location>
</feature>
<evidence type="ECO:0000313" key="3">
    <source>
        <dbReference type="EMBL" id="KAJ5100114.1"/>
    </source>
</evidence>
<keyword evidence="3" id="KW-0548">Nucleotidyltransferase</keyword>
<evidence type="ECO:0000259" key="2">
    <source>
        <dbReference type="Pfam" id="PF14529"/>
    </source>
</evidence>
<dbReference type="Pfam" id="PF14529">
    <property type="entry name" value="Exo_endo_phos_2"/>
    <property type="match status" value="1"/>
</dbReference>
<sequence>MQTRQEQGPQDRDSDSTQAGAGEQHPSPAERQASKASSGRAYCSRGTNAHNPAWGGPETKIDDKAEQLLQITDEQELELITEERKATWTRNDQSSVIDLTFISPSLSGRIIRCGRADDIEHSSDRFPIRTTLDMETPILTQQRRRNWKATDDGKLIQKIEEGLRERDLPMVGHRQIEEQCQKLLGVVQCAIDFQLRGQTHRYGRTPTLTKSAGPPSKRFGDYDEYTRGQKPPTTGCCIQDTQQKDTSGHKSTFPSTSTPGPTGHRRWTSGHVAPRQMGQES</sequence>
<feature type="domain" description="Endonuclease/exonuclease/phosphatase" evidence="2">
    <location>
        <begin position="48"/>
        <end position="128"/>
    </location>
</feature>
<dbReference type="RefSeq" id="XP_056475767.1">
    <property type="nucleotide sequence ID" value="XM_056619608.1"/>
</dbReference>
<evidence type="ECO:0000313" key="4">
    <source>
        <dbReference type="Proteomes" id="UP001149074"/>
    </source>
</evidence>
<keyword evidence="4" id="KW-1185">Reference proteome</keyword>
<dbReference type="GeneID" id="81358587"/>
<keyword evidence="3" id="KW-0808">Transferase</keyword>
<feature type="region of interest" description="Disordered" evidence="1">
    <location>
        <begin position="1"/>
        <end position="59"/>
    </location>
</feature>
<reference evidence="3" key="2">
    <citation type="journal article" date="2023" name="IMA Fungus">
        <title>Comparative genomic study of the Penicillium genus elucidates a diverse pangenome and 15 lateral gene transfer events.</title>
        <authorList>
            <person name="Petersen C."/>
            <person name="Sorensen T."/>
            <person name="Nielsen M.R."/>
            <person name="Sondergaard T.E."/>
            <person name="Sorensen J.L."/>
            <person name="Fitzpatrick D.A."/>
            <person name="Frisvad J.C."/>
            <person name="Nielsen K.L."/>
        </authorList>
    </citation>
    <scope>NUCLEOTIDE SEQUENCE</scope>
    <source>
        <strain evidence="3">IBT 30761</strain>
    </source>
</reference>
<dbReference type="AlphaFoldDB" id="A0A9W9FH92"/>
<dbReference type="InterPro" id="IPR005135">
    <property type="entry name" value="Endo/exonuclease/phosphatase"/>
</dbReference>
<proteinExistence type="predicted"/>
<dbReference type="Gene3D" id="3.60.10.10">
    <property type="entry name" value="Endonuclease/exonuclease/phosphatase"/>
    <property type="match status" value="1"/>
</dbReference>
<comment type="caution">
    <text evidence="3">The sequence shown here is derived from an EMBL/GenBank/DDBJ whole genome shotgun (WGS) entry which is preliminary data.</text>
</comment>
<protein>
    <submittedName>
        <fullName evidence="3">Reverse transcriptase</fullName>
    </submittedName>
</protein>